<evidence type="ECO:0000256" key="1">
    <source>
        <dbReference type="ARBA" id="ARBA00010062"/>
    </source>
</evidence>
<evidence type="ECO:0000259" key="4">
    <source>
        <dbReference type="Pfam" id="PF13458"/>
    </source>
</evidence>
<evidence type="ECO:0000313" key="6">
    <source>
        <dbReference type="Proteomes" id="UP001595848"/>
    </source>
</evidence>
<dbReference type="InterPro" id="IPR051010">
    <property type="entry name" value="BCAA_transport"/>
</dbReference>
<dbReference type="EMBL" id="JBHSBV010000001">
    <property type="protein sequence ID" value="MFC4199721.1"/>
    <property type="molecule type" value="Genomic_DNA"/>
</dbReference>
<evidence type="ECO:0000256" key="2">
    <source>
        <dbReference type="ARBA" id="ARBA00022729"/>
    </source>
</evidence>
<keyword evidence="6" id="KW-1185">Reference proteome</keyword>
<keyword evidence="2 3" id="KW-0732">Signal</keyword>
<gene>
    <name evidence="5" type="ORF">ACFOY1_02035</name>
</gene>
<dbReference type="CDD" id="cd06327">
    <property type="entry name" value="PBP1_SBP-like"/>
    <property type="match status" value="1"/>
</dbReference>
<feature type="signal peptide" evidence="3">
    <location>
        <begin position="1"/>
        <end position="29"/>
    </location>
</feature>
<feature type="chain" id="PRO_5045809634" evidence="3">
    <location>
        <begin position="30"/>
        <end position="405"/>
    </location>
</feature>
<dbReference type="InterPro" id="IPR028081">
    <property type="entry name" value="Leu-bd"/>
</dbReference>
<sequence>MMHSKFNFPILLGNLALGLAALGSATAYAENVKIGLLADMSGVYADVSGKGEIVAANLAIADFLKKTPGWKVELLTGDHQNKPDIASSRARQWIDVDHVDMVMNGANSATGLAIAKVAAQKKVIDFDTGSATTRLTNEDCTPYTVQYVYDTYMLSIDTVRALVARGKKSWFFITADYAFGHSLQASASEAIKKDGGSVKGSVRHPINSSDFSSYILQAQSSGANAIGLANAGGDAINAIKAAHDFGLTKKQSLVGLLLFINDIHSLTLPVAQGMYLTTAWYWDMNDKTRAFAKRYFAQMQKMPNMAQAGTYSAITTYLNAVKSAGTKNSDKVMAVLHKTTINDLFTANGSIRKDGKMLHQAYLMQVKSPAESKYPWDYYKVVETLPRDQVAIPLSESTCPLVTKS</sequence>
<dbReference type="SUPFAM" id="SSF53822">
    <property type="entry name" value="Periplasmic binding protein-like I"/>
    <property type="match status" value="1"/>
</dbReference>
<name>A0ABV8NSA0_9BURK</name>
<dbReference type="Gene3D" id="3.40.50.2300">
    <property type="match status" value="2"/>
</dbReference>
<protein>
    <submittedName>
        <fullName evidence="5">ABC transporter substrate-binding protein</fullName>
    </submittedName>
</protein>
<organism evidence="5 6">
    <name type="scientific">Candidimonas humi</name>
    <dbReference type="NCBI Taxonomy" id="683355"/>
    <lineage>
        <taxon>Bacteria</taxon>
        <taxon>Pseudomonadati</taxon>
        <taxon>Pseudomonadota</taxon>
        <taxon>Betaproteobacteria</taxon>
        <taxon>Burkholderiales</taxon>
        <taxon>Alcaligenaceae</taxon>
        <taxon>Candidimonas</taxon>
    </lineage>
</organism>
<reference evidence="6" key="1">
    <citation type="journal article" date="2019" name="Int. J. Syst. Evol. Microbiol.">
        <title>The Global Catalogue of Microorganisms (GCM) 10K type strain sequencing project: providing services to taxonomists for standard genome sequencing and annotation.</title>
        <authorList>
            <consortium name="The Broad Institute Genomics Platform"/>
            <consortium name="The Broad Institute Genome Sequencing Center for Infectious Disease"/>
            <person name="Wu L."/>
            <person name="Ma J."/>
        </authorList>
    </citation>
    <scope>NUCLEOTIDE SEQUENCE [LARGE SCALE GENOMIC DNA]</scope>
    <source>
        <strain evidence="6">LMG 24813</strain>
    </source>
</reference>
<dbReference type="Proteomes" id="UP001595848">
    <property type="component" value="Unassembled WGS sequence"/>
</dbReference>
<dbReference type="InterPro" id="IPR028082">
    <property type="entry name" value="Peripla_BP_I"/>
</dbReference>
<feature type="domain" description="Leucine-binding protein" evidence="4">
    <location>
        <begin position="32"/>
        <end position="367"/>
    </location>
</feature>
<accession>A0ABV8NSA0</accession>
<dbReference type="Pfam" id="PF13458">
    <property type="entry name" value="Peripla_BP_6"/>
    <property type="match status" value="1"/>
</dbReference>
<dbReference type="RefSeq" id="WP_246600232.1">
    <property type="nucleotide sequence ID" value="NZ_JAHTBN010000001.1"/>
</dbReference>
<proteinExistence type="inferred from homology"/>
<comment type="similarity">
    <text evidence="1">Belongs to the leucine-binding protein family.</text>
</comment>
<dbReference type="PANTHER" id="PTHR30483">
    <property type="entry name" value="LEUCINE-SPECIFIC-BINDING PROTEIN"/>
    <property type="match status" value="1"/>
</dbReference>
<comment type="caution">
    <text evidence="5">The sequence shown here is derived from an EMBL/GenBank/DDBJ whole genome shotgun (WGS) entry which is preliminary data.</text>
</comment>
<dbReference type="PANTHER" id="PTHR30483:SF6">
    <property type="entry name" value="PERIPLASMIC BINDING PROTEIN OF ABC TRANSPORTER FOR NATURAL AMINO ACIDS"/>
    <property type="match status" value="1"/>
</dbReference>
<evidence type="ECO:0000256" key="3">
    <source>
        <dbReference type="SAM" id="SignalP"/>
    </source>
</evidence>
<evidence type="ECO:0000313" key="5">
    <source>
        <dbReference type="EMBL" id="MFC4199721.1"/>
    </source>
</evidence>